<feature type="compositionally biased region" description="Basic residues" evidence="1">
    <location>
        <begin position="54"/>
        <end position="64"/>
    </location>
</feature>
<dbReference type="EMBL" id="JAPVEA010000006">
    <property type="protein sequence ID" value="KAJ5449750.1"/>
    <property type="molecule type" value="Genomic_DNA"/>
</dbReference>
<organism evidence="2 3">
    <name type="scientific">Penicillium daleae</name>
    <dbReference type="NCBI Taxonomy" id="63821"/>
    <lineage>
        <taxon>Eukaryota</taxon>
        <taxon>Fungi</taxon>
        <taxon>Dikarya</taxon>
        <taxon>Ascomycota</taxon>
        <taxon>Pezizomycotina</taxon>
        <taxon>Eurotiomycetes</taxon>
        <taxon>Eurotiomycetidae</taxon>
        <taxon>Eurotiales</taxon>
        <taxon>Aspergillaceae</taxon>
        <taxon>Penicillium</taxon>
    </lineage>
</organism>
<evidence type="ECO:0000256" key="1">
    <source>
        <dbReference type="SAM" id="MobiDB-lite"/>
    </source>
</evidence>
<comment type="caution">
    <text evidence="2">The sequence shown here is derived from an EMBL/GenBank/DDBJ whole genome shotgun (WGS) entry which is preliminary data.</text>
</comment>
<keyword evidence="3" id="KW-1185">Reference proteome</keyword>
<dbReference type="RefSeq" id="XP_056765285.1">
    <property type="nucleotide sequence ID" value="XM_056909581.1"/>
</dbReference>
<dbReference type="GeneID" id="81599824"/>
<proteinExistence type="predicted"/>
<feature type="region of interest" description="Disordered" evidence="1">
    <location>
        <begin position="96"/>
        <end position="115"/>
    </location>
</feature>
<feature type="compositionally biased region" description="Basic and acidic residues" evidence="1">
    <location>
        <begin position="79"/>
        <end position="89"/>
    </location>
</feature>
<dbReference type="Proteomes" id="UP001213681">
    <property type="component" value="Unassembled WGS sequence"/>
</dbReference>
<reference evidence="2" key="2">
    <citation type="journal article" date="2023" name="IMA Fungus">
        <title>Comparative genomic study of the Penicillium genus elucidates a diverse pangenome and 15 lateral gene transfer events.</title>
        <authorList>
            <person name="Petersen C."/>
            <person name="Sorensen T."/>
            <person name="Nielsen M.R."/>
            <person name="Sondergaard T.E."/>
            <person name="Sorensen J.L."/>
            <person name="Fitzpatrick D.A."/>
            <person name="Frisvad J.C."/>
            <person name="Nielsen K.L."/>
        </authorList>
    </citation>
    <scope>NUCLEOTIDE SEQUENCE</scope>
    <source>
        <strain evidence="2">IBT 16125</strain>
    </source>
</reference>
<feature type="region of interest" description="Disordered" evidence="1">
    <location>
        <begin position="1"/>
        <end position="90"/>
    </location>
</feature>
<gene>
    <name evidence="2" type="ORF">N7458_006199</name>
</gene>
<evidence type="ECO:0000313" key="3">
    <source>
        <dbReference type="Proteomes" id="UP001213681"/>
    </source>
</evidence>
<name>A0AAD6C630_9EURO</name>
<accession>A0AAD6C630</accession>
<reference evidence="2" key="1">
    <citation type="submission" date="2022-12" db="EMBL/GenBank/DDBJ databases">
        <authorList>
            <person name="Petersen C."/>
        </authorList>
    </citation>
    <scope>NUCLEOTIDE SEQUENCE</scope>
    <source>
        <strain evidence="2">IBT 16125</strain>
    </source>
</reference>
<evidence type="ECO:0000313" key="2">
    <source>
        <dbReference type="EMBL" id="KAJ5449750.1"/>
    </source>
</evidence>
<protein>
    <submittedName>
        <fullName evidence="2">Uncharacterized protein</fullName>
    </submittedName>
</protein>
<sequence length="141" mass="15205">MTGCERKSRYAIQLSKNEEKPRAAFTTIADQRGPVVGDGSDGGAQTGCVEKGHPRARRRTRGQSRKGMEKGSHNYPGAQHERRWAREGTRGVCESVQAPATGGTSQAQPPRCGAPLLSHHARATIVKVDEGQFALDAHADF</sequence>
<dbReference type="AlphaFoldDB" id="A0AAD6C630"/>